<sequence length="135" mass="15338">MCAPIEVTNATTMDVSLTENLISIETLTTEGRVVNTKSNCATDHQSTGSGKSTELGIRIESLVMSRVTNMSLVDHHFLYSFVLETRRRPLAMRDWAITMEMIREDQSHNLDWPAITERYLDWLEENLPHLAGSRS</sequence>
<accession>A0A5C5X7P0</accession>
<gene>
    <name evidence="1" type="ORF">KOR42_24550</name>
</gene>
<dbReference type="AlphaFoldDB" id="A0A5C5X7P0"/>
<evidence type="ECO:0000313" key="1">
    <source>
        <dbReference type="EMBL" id="TWT59066.1"/>
    </source>
</evidence>
<reference evidence="1 2" key="1">
    <citation type="submission" date="2019-02" db="EMBL/GenBank/DDBJ databases">
        <title>Deep-cultivation of Planctomycetes and their phenomic and genomic characterization uncovers novel biology.</title>
        <authorList>
            <person name="Wiegand S."/>
            <person name="Jogler M."/>
            <person name="Boedeker C."/>
            <person name="Pinto D."/>
            <person name="Vollmers J."/>
            <person name="Rivas-Marin E."/>
            <person name="Kohn T."/>
            <person name="Peeters S.H."/>
            <person name="Heuer A."/>
            <person name="Rast P."/>
            <person name="Oberbeckmann S."/>
            <person name="Bunk B."/>
            <person name="Jeske O."/>
            <person name="Meyerdierks A."/>
            <person name="Storesund J.E."/>
            <person name="Kallscheuer N."/>
            <person name="Luecker S."/>
            <person name="Lage O.M."/>
            <person name="Pohl T."/>
            <person name="Merkel B.J."/>
            <person name="Hornburger P."/>
            <person name="Mueller R.-W."/>
            <person name="Bruemmer F."/>
            <person name="Labrenz M."/>
            <person name="Spormann A.M."/>
            <person name="Op Den Camp H."/>
            <person name="Overmann J."/>
            <person name="Amann R."/>
            <person name="Jetten M.S.M."/>
            <person name="Mascher T."/>
            <person name="Medema M.H."/>
            <person name="Devos D.P."/>
            <person name="Kaster A.-K."/>
            <person name="Ovreas L."/>
            <person name="Rohde M."/>
            <person name="Galperin M.Y."/>
            <person name="Jogler C."/>
        </authorList>
    </citation>
    <scope>NUCLEOTIDE SEQUENCE [LARGE SCALE GENOMIC DNA]</scope>
    <source>
        <strain evidence="1 2">KOR42</strain>
    </source>
</reference>
<proteinExistence type="predicted"/>
<comment type="caution">
    <text evidence="1">The sequence shown here is derived from an EMBL/GenBank/DDBJ whole genome shotgun (WGS) entry which is preliminary data.</text>
</comment>
<keyword evidence="2" id="KW-1185">Reference proteome</keyword>
<protein>
    <submittedName>
        <fullName evidence="1">Uncharacterized protein</fullName>
    </submittedName>
</protein>
<evidence type="ECO:0000313" key="2">
    <source>
        <dbReference type="Proteomes" id="UP000317243"/>
    </source>
</evidence>
<dbReference type="RefSeq" id="WP_146509846.1">
    <property type="nucleotide sequence ID" value="NZ_SIHI01000001.1"/>
</dbReference>
<dbReference type="Proteomes" id="UP000317243">
    <property type="component" value="Unassembled WGS sequence"/>
</dbReference>
<name>A0A5C5X7P0_9PLAN</name>
<dbReference type="OrthoDB" id="269409at2"/>
<dbReference type="EMBL" id="SIHI01000001">
    <property type="protein sequence ID" value="TWT59066.1"/>
    <property type="molecule type" value="Genomic_DNA"/>
</dbReference>
<organism evidence="1 2">
    <name type="scientific">Thalassoglobus neptunius</name>
    <dbReference type="NCBI Taxonomy" id="1938619"/>
    <lineage>
        <taxon>Bacteria</taxon>
        <taxon>Pseudomonadati</taxon>
        <taxon>Planctomycetota</taxon>
        <taxon>Planctomycetia</taxon>
        <taxon>Planctomycetales</taxon>
        <taxon>Planctomycetaceae</taxon>
        <taxon>Thalassoglobus</taxon>
    </lineage>
</organism>